<evidence type="ECO:0000256" key="1">
    <source>
        <dbReference type="ARBA" id="ARBA00004141"/>
    </source>
</evidence>
<feature type="transmembrane region" description="Helical" evidence="8">
    <location>
        <begin position="654"/>
        <end position="677"/>
    </location>
</feature>
<evidence type="ECO:0000256" key="7">
    <source>
        <dbReference type="SAM" id="MobiDB-lite"/>
    </source>
</evidence>
<keyword evidence="5 8" id="KW-1133">Transmembrane helix</keyword>
<comment type="similarity">
    <text evidence="2">Belongs to the Ca(2+):cation antiporter (CaCA) (TC 2.A.19) family.</text>
</comment>
<feature type="transmembrane region" description="Helical" evidence="8">
    <location>
        <begin position="631"/>
        <end position="648"/>
    </location>
</feature>
<feature type="transmembrane region" description="Helical" evidence="8">
    <location>
        <begin position="236"/>
        <end position="259"/>
    </location>
</feature>
<dbReference type="InterPro" id="IPR004837">
    <property type="entry name" value="NaCa_Exmemb"/>
</dbReference>
<reference evidence="10" key="1">
    <citation type="submission" date="2019-07" db="EMBL/GenBank/DDBJ databases">
        <authorList>
            <person name="Palmer J.M."/>
        </authorList>
    </citation>
    <scope>NUCLEOTIDE SEQUENCE</scope>
    <source>
        <strain evidence="10">PC9</strain>
    </source>
</reference>
<evidence type="ECO:0000259" key="9">
    <source>
        <dbReference type="Pfam" id="PF01699"/>
    </source>
</evidence>
<evidence type="ECO:0000256" key="4">
    <source>
        <dbReference type="ARBA" id="ARBA00022692"/>
    </source>
</evidence>
<keyword evidence="6 8" id="KW-0472">Membrane</keyword>
<feature type="transmembrane region" description="Helical" evidence="8">
    <location>
        <begin position="574"/>
        <end position="594"/>
    </location>
</feature>
<sequence>MTVHRSVPRLLFVTCFVVNCILWSQSRYGRFHDLHSSELLDSSTISLVRRGHGSLEGLLGHKAECHPLTFPVHEQCKHVHKSCPTSDTFLSLDYLSFYFCLSPALRPLGFVALILWLAFLFSALGISASDFFIPNLSTIAQLLGLDENVAGVTFLAFGNGSPDVFSTFAAMRTNSGSLAIGELIGAASFIVSVVVGSMCIIKPFQVNRGPFLRDVGFFAAAVALLLVILLDNELLFVEAAGLVVLYVFYALVVVSSSWWERRQEGKRVLEARIRAEYDENTPPFMPYRDNPNGPQTTLVVPTPVPASRARAISTPGPPRIQTTLPPRPHSRSPSPSQYHHHPRLPSFSLVGALEFRQVVNSLSADAAGPQLNAFDSPATPFAGGHYHTPSHARSRSPSFIEENPFEASLGVPLDERSAPRLAITPASDSDESRPGNPDGDSLYGSTIPSISVTPTPASPILSQFSEDSMLPLTSRRRRWMHVVRRILHTLFPSLYHFGDKTAAGKLASIFAAPAVMMLTLTLPVVVMKYEYAHNSPRHVPEGRLVDFEEEGVERVLVAEEEAKDELHDMDYNKWLTAVQCVAGPIFAVSVLFNASSHLKWILLATSLAGVTIAILVVVFGGKGNHTSTRTARCFMGFFVAIVWIMAVADETVNILRTFGFIFGLSDAIIGLTIFAVGNSLADLVANMSVATFAPIMGFSACFGGPMLNILLGVGISGSYITHQTGVPYELHFSTTLLVSTVGLLSLLAATVIFVPWNGYFLTRSWGVFLIVSYCIIMTTNIVVELNSHH</sequence>
<feature type="transmembrane region" description="Helical" evidence="8">
    <location>
        <begin position="211"/>
        <end position="230"/>
    </location>
</feature>
<dbReference type="RefSeq" id="XP_036628408.1">
    <property type="nucleotide sequence ID" value="XM_036779019.1"/>
</dbReference>
<dbReference type="Proteomes" id="UP000623687">
    <property type="component" value="Unassembled WGS sequence"/>
</dbReference>
<dbReference type="InterPro" id="IPR051359">
    <property type="entry name" value="CaCA_antiporter"/>
</dbReference>
<dbReference type="Pfam" id="PF01699">
    <property type="entry name" value="Na_Ca_ex"/>
    <property type="match status" value="2"/>
</dbReference>
<dbReference type="PANTHER" id="PTHR12266">
    <property type="entry name" value="NA+/CA2+ K+ INDEPENDENT EXCHANGER"/>
    <property type="match status" value="1"/>
</dbReference>
<keyword evidence="4 8" id="KW-0812">Transmembrane</keyword>
<evidence type="ECO:0000256" key="6">
    <source>
        <dbReference type="ARBA" id="ARBA00023136"/>
    </source>
</evidence>
<dbReference type="AlphaFoldDB" id="A0A8H6ZPK4"/>
<dbReference type="EMBL" id="JACETU010000007">
    <property type="protein sequence ID" value="KAF7424214.1"/>
    <property type="molecule type" value="Genomic_DNA"/>
</dbReference>
<evidence type="ECO:0000313" key="10">
    <source>
        <dbReference type="EMBL" id="KAF7424214.1"/>
    </source>
</evidence>
<dbReference type="VEuPathDB" id="FungiDB:PC9H_009519"/>
<protein>
    <recommendedName>
        <fullName evidence="9">Sodium/calcium exchanger membrane region domain-containing protein</fullName>
    </recommendedName>
</protein>
<dbReference type="Gene3D" id="1.20.1420.30">
    <property type="entry name" value="NCX, central ion-binding region"/>
    <property type="match status" value="2"/>
</dbReference>
<dbReference type="GO" id="GO:0006874">
    <property type="term" value="P:intracellular calcium ion homeostasis"/>
    <property type="evidence" value="ECO:0007669"/>
    <property type="project" value="TreeGrafter"/>
</dbReference>
<feature type="transmembrane region" description="Helical" evidence="8">
    <location>
        <begin position="730"/>
        <end position="753"/>
    </location>
</feature>
<proteinExistence type="inferred from homology"/>
<feature type="transmembrane region" description="Helical" evidence="8">
    <location>
        <begin position="689"/>
        <end position="710"/>
    </location>
</feature>
<evidence type="ECO:0000256" key="5">
    <source>
        <dbReference type="ARBA" id="ARBA00022989"/>
    </source>
</evidence>
<evidence type="ECO:0000256" key="2">
    <source>
        <dbReference type="ARBA" id="ARBA00008170"/>
    </source>
</evidence>
<dbReference type="GO" id="GO:0008324">
    <property type="term" value="F:monoatomic cation transmembrane transporter activity"/>
    <property type="evidence" value="ECO:0007669"/>
    <property type="project" value="TreeGrafter"/>
</dbReference>
<feature type="transmembrane region" description="Helical" evidence="8">
    <location>
        <begin position="504"/>
        <end position="527"/>
    </location>
</feature>
<dbReference type="GO" id="GO:0016020">
    <property type="term" value="C:membrane"/>
    <property type="evidence" value="ECO:0007669"/>
    <property type="project" value="UniProtKB-SubCell"/>
</dbReference>
<gene>
    <name evidence="10" type="ORF">PC9H_009519</name>
</gene>
<comment type="caution">
    <text evidence="10">The sequence shown here is derived from an EMBL/GenBank/DDBJ whole genome shotgun (WGS) entry which is preliminary data.</text>
</comment>
<dbReference type="InterPro" id="IPR044880">
    <property type="entry name" value="NCX_ion-bd_dom_sf"/>
</dbReference>
<evidence type="ECO:0000256" key="8">
    <source>
        <dbReference type="SAM" id="Phobius"/>
    </source>
</evidence>
<dbReference type="PANTHER" id="PTHR12266:SF0">
    <property type="entry name" value="MITOCHONDRIAL SODIUM_CALCIUM EXCHANGER PROTEIN"/>
    <property type="match status" value="1"/>
</dbReference>
<keyword evidence="11" id="KW-1185">Reference proteome</keyword>
<comment type="subcellular location">
    <subcellularLocation>
        <location evidence="1">Membrane</location>
        <topology evidence="1">Multi-pass membrane protein</topology>
    </subcellularLocation>
</comment>
<feature type="region of interest" description="Disordered" evidence="7">
    <location>
        <begin position="423"/>
        <end position="448"/>
    </location>
</feature>
<feature type="transmembrane region" description="Helical" evidence="8">
    <location>
        <begin position="765"/>
        <end position="783"/>
    </location>
</feature>
<keyword evidence="3" id="KW-0813">Transport</keyword>
<dbReference type="OrthoDB" id="407410at2759"/>
<dbReference type="GeneID" id="59379337"/>
<accession>A0A8H6ZPK4</accession>
<feature type="transmembrane region" description="Helical" evidence="8">
    <location>
        <begin position="178"/>
        <end position="199"/>
    </location>
</feature>
<feature type="domain" description="Sodium/calcium exchanger membrane region" evidence="9">
    <location>
        <begin position="635"/>
        <end position="781"/>
    </location>
</feature>
<evidence type="ECO:0000256" key="3">
    <source>
        <dbReference type="ARBA" id="ARBA00022448"/>
    </source>
</evidence>
<name>A0A8H6ZPK4_PLEOS</name>
<organism evidence="10 11">
    <name type="scientific">Pleurotus ostreatus</name>
    <name type="common">Oyster mushroom</name>
    <name type="synonym">White-rot fungus</name>
    <dbReference type="NCBI Taxonomy" id="5322"/>
    <lineage>
        <taxon>Eukaryota</taxon>
        <taxon>Fungi</taxon>
        <taxon>Dikarya</taxon>
        <taxon>Basidiomycota</taxon>
        <taxon>Agaricomycotina</taxon>
        <taxon>Agaricomycetes</taxon>
        <taxon>Agaricomycetidae</taxon>
        <taxon>Agaricales</taxon>
        <taxon>Pleurotineae</taxon>
        <taxon>Pleurotaceae</taxon>
        <taxon>Pleurotus</taxon>
    </lineage>
</organism>
<feature type="transmembrane region" description="Helical" evidence="8">
    <location>
        <begin position="108"/>
        <end position="128"/>
    </location>
</feature>
<feature type="transmembrane region" description="Helical" evidence="8">
    <location>
        <begin position="600"/>
        <end position="619"/>
    </location>
</feature>
<evidence type="ECO:0000313" key="11">
    <source>
        <dbReference type="Proteomes" id="UP000623687"/>
    </source>
</evidence>
<feature type="domain" description="Sodium/calcium exchanger membrane region" evidence="9">
    <location>
        <begin position="115"/>
        <end position="253"/>
    </location>
</feature>
<feature type="region of interest" description="Disordered" evidence="7">
    <location>
        <begin position="280"/>
        <end position="343"/>
    </location>
</feature>